<name>A0A1G8GEW7_9BACI</name>
<dbReference type="AlphaFoldDB" id="A0A1G8GEW7"/>
<dbReference type="SUPFAM" id="SSF52141">
    <property type="entry name" value="Uracil-DNA glycosylase-like"/>
    <property type="match status" value="1"/>
</dbReference>
<dbReference type="Proteomes" id="UP000199163">
    <property type="component" value="Unassembled WGS sequence"/>
</dbReference>
<organism evidence="9 10">
    <name type="scientific">Alteribacillus persepolensis</name>
    <dbReference type="NCBI Taxonomy" id="568899"/>
    <lineage>
        <taxon>Bacteria</taxon>
        <taxon>Bacillati</taxon>
        <taxon>Bacillota</taxon>
        <taxon>Bacilli</taxon>
        <taxon>Bacillales</taxon>
        <taxon>Bacillaceae</taxon>
        <taxon>Alteribacillus</taxon>
    </lineage>
</organism>
<evidence type="ECO:0000256" key="6">
    <source>
        <dbReference type="ARBA" id="ARBA00023014"/>
    </source>
</evidence>
<evidence type="ECO:0000313" key="10">
    <source>
        <dbReference type="Proteomes" id="UP000199163"/>
    </source>
</evidence>
<dbReference type="PANTHER" id="PTHR33693">
    <property type="entry name" value="TYPE-5 URACIL-DNA GLYCOSYLASE"/>
    <property type="match status" value="1"/>
</dbReference>
<accession>A0A1G8GEW7</accession>
<dbReference type="STRING" id="568899.SAMN05192534_11561"/>
<evidence type="ECO:0000259" key="8">
    <source>
        <dbReference type="SMART" id="SM00986"/>
    </source>
</evidence>
<dbReference type="GO" id="GO:0006281">
    <property type="term" value="P:DNA repair"/>
    <property type="evidence" value="ECO:0007669"/>
    <property type="project" value="UniProtKB-KW"/>
</dbReference>
<dbReference type="GO" id="GO:0046872">
    <property type="term" value="F:metal ion binding"/>
    <property type="evidence" value="ECO:0007669"/>
    <property type="project" value="UniProtKB-KW"/>
</dbReference>
<dbReference type="EMBL" id="FNDK01000015">
    <property type="protein sequence ID" value="SDH92870.1"/>
    <property type="molecule type" value="Genomic_DNA"/>
</dbReference>
<dbReference type="PANTHER" id="PTHR33693:SF1">
    <property type="entry name" value="TYPE-4 URACIL-DNA GLYCOSYLASE"/>
    <property type="match status" value="1"/>
</dbReference>
<keyword evidence="5" id="KW-0408">Iron</keyword>
<dbReference type="GO" id="GO:0051539">
    <property type="term" value="F:4 iron, 4 sulfur cluster binding"/>
    <property type="evidence" value="ECO:0007669"/>
    <property type="project" value="UniProtKB-KW"/>
</dbReference>
<evidence type="ECO:0000256" key="1">
    <source>
        <dbReference type="ARBA" id="ARBA00022485"/>
    </source>
</evidence>
<keyword evidence="10" id="KW-1185">Reference proteome</keyword>
<evidence type="ECO:0000256" key="4">
    <source>
        <dbReference type="ARBA" id="ARBA00022801"/>
    </source>
</evidence>
<dbReference type="GO" id="GO:0097506">
    <property type="term" value="F:deaminated base DNA N-glycosylase activity"/>
    <property type="evidence" value="ECO:0007669"/>
    <property type="project" value="UniProtKB-ARBA"/>
</dbReference>
<dbReference type="OrthoDB" id="5290748at2"/>
<keyword evidence="7" id="KW-0234">DNA repair</keyword>
<dbReference type="InterPro" id="IPR051536">
    <property type="entry name" value="UDG_Type-4/5"/>
</dbReference>
<dbReference type="Pfam" id="PF03167">
    <property type="entry name" value="UDG"/>
    <property type="match status" value="1"/>
</dbReference>
<gene>
    <name evidence="9" type="ORF">SAMN05192534_11561</name>
</gene>
<evidence type="ECO:0000256" key="5">
    <source>
        <dbReference type="ARBA" id="ARBA00023004"/>
    </source>
</evidence>
<dbReference type="SMART" id="SM00986">
    <property type="entry name" value="UDG"/>
    <property type="match status" value="1"/>
</dbReference>
<evidence type="ECO:0000256" key="7">
    <source>
        <dbReference type="ARBA" id="ARBA00023204"/>
    </source>
</evidence>
<feature type="domain" description="Uracil-DNA glycosylase-like" evidence="8">
    <location>
        <begin position="25"/>
        <end position="200"/>
    </location>
</feature>
<evidence type="ECO:0000256" key="3">
    <source>
        <dbReference type="ARBA" id="ARBA00022763"/>
    </source>
</evidence>
<evidence type="ECO:0000256" key="2">
    <source>
        <dbReference type="ARBA" id="ARBA00022723"/>
    </source>
</evidence>
<evidence type="ECO:0000313" key="9">
    <source>
        <dbReference type="EMBL" id="SDH92870.1"/>
    </source>
</evidence>
<dbReference type="Gene3D" id="3.40.470.10">
    <property type="entry name" value="Uracil-DNA glycosylase-like domain"/>
    <property type="match status" value="1"/>
</dbReference>
<protein>
    <submittedName>
        <fullName evidence="9">DNA polymerase</fullName>
    </submittedName>
</protein>
<proteinExistence type="predicted"/>
<dbReference type="InterPro" id="IPR005122">
    <property type="entry name" value="Uracil-DNA_glycosylase-like"/>
</dbReference>
<keyword evidence="1" id="KW-0004">4Fe-4S</keyword>
<dbReference type="InterPro" id="IPR036895">
    <property type="entry name" value="Uracil-DNA_glycosylase-like_sf"/>
</dbReference>
<sequence>MFLSDELIATCQQRMEPFDCEGFLYGRGSLNPRIMFVGEAPGETEIHNGIPFSGRAGKEFDRYLTYLNLDRNDVYITSAVRSRPFKWKRSSQNILRKYNRTPNQKEIAAHAPILDAEIKHTAPPVIAPMGRIAYWRLLGTSPRMQEVTGIPITSPIRYLADWENNMYQFSEKAFTIIPIYHPAAILYNRRLEPSVFAHLDVIKQYIEGK</sequence>
<keyword evidence="2" id="KW-0479">Metal-binding</keyword>
<keyword evidence="4" id="KW-0378">Hydrolase</keyword>
<dbReference type="CDD" id="cd10030">
    <property type="entry name" value="UDG-F4_TTUDGA_SPO1dp_like"/>
    <property type="match status" value="1"/>
</dbReference>
<reference evidence="9 10" key="1">
    <citation type="submission" date="2016-10" db="EMBL/GenBank/DDBJ databases">
        <authorList>
            <person name="de Groot N.N."/>
        </authorList>
    </citation>
    <scope>NUCLEOTIDE SEQUENCE [LARGE SCALE GENOMIC DNA]</scope>
    <source>
        <strain evidence="9 10">DSM 21632</strain>
    </source>
</reference>
<dbReference type="RefSeq" id="WP_091274334.1">
    <property type="nucleotide sequence ID" value="NZ_FNDK01000015.1"/>
</dbReference>
<dbReference type="SMART" id="SM00987">
    <property type="entry name" value="UreE_C"/>
    <property type="match status" value="1"/>
</dbReference>
<keyword evidence="3" id="KW-0227">DNA damage</keyword>
<keyword evidence="6" id="KW-0411">Iron-sulfur</keyword>